<name>A0A815MFY3_ADIRI</name>
<dbReference type="PANTHER" id="PTHR35978">
    <property type="entry name" value="IQ DOMAIN-CONTAINING PROTEIN M"/>
    <property type="match status" value="1"/>
</dbReference>
<gene>
    <name evidence="2" type="ORF">XAT740_LOCUS35317</name>
</gene>
<sequence length="1072" mass="123430">MTSTGQIPTPWKSTAATLFNPYLNINQRSNTTRQQSGRTRTSTATTQQGRVPPESLVATNNLKVTSSESQKRPRSKHFPSSNAAEEVSIYVQQMIHCQNDLENEENLLNRTMSTVNERNSNRKRIPLTREQTRVSSYELDEFFNSTNDQMSHFASTLLSHESDFYKHCPHRKESPKYKPNRKRSGFTLADMCNVASNIGDKMIQSREKVGLEAIRGFRLPSARLTYETHEHYPTDPSLLLGQPVNNDRIHLCDVLADDNYSREAMVEFVDQNVLDERTSRASRNHPKSATSTQSKIIELKDWRGKITQGNLPDIRSQSRRQRAESVESPQRPCTAASNLSKSRPESIDELLDDDEREEEIKIVKSENARSAPVGSALKNRSNSQQRQRSYPLNVRIDDTNTKPSVNQNTNRAEYPDENHDPSAFTSSNENRLDQEKFNEIIRPSSESILSRRTTPAGMFAQESPRENLAPDSTPNRRSYKLIRSSTSYVYRTIPEISENPISLNEQFSQLSLPQLELLEHYDPLISTKIGAPFIPVQMLARPRDAQLSAKRSAEEIERDYPKKNGQPVFENPSARATNSIIEIAQTLQASKSKRIPVERQTTFERPDNEEPVEESLHIKSIENPNRLAIELYTPPKQNLVVQTTNSSKLSTKQNSSLSDYLSILDKQSTAIESSKIDESTKSNLSVINIRTQQEVDQVRPRKKPSQKRLTFPTTIVTNIKSNPKSQGRPIPSVFLTQDPDELNYSTSVYRKAKTDVNIKRVFKGYVKENLYRKLSADERRKREEEQQAAVKIQRAYREHLQRRNEIENRRPSSSEKREREKLRRQVLSAKRAQYVEQKLTEQNRIRDANKQLKQLVRDTGPSVEVFGQFNQVEEQFSKATLNRAATCIQRWWKGFFVRHRAKSLKEEVATFGSTWSQFISHYRDVIRRIQELRESKNRQFHFTRDQAKDFLTTEKKLTTIYNSMAFNDKFDKEEIEHFFECCDLSATSGEIQQALAAVLKYHPRRTDGLTKEMVFDTVYYIYPPLGTGLESTRQSTWVRPIIDGEDETAIQGTSFLEPIDMNVVYKFLGKPH</sequence>
<accession>A0A815MFY3</accession>
<dbReference type="Pfam" id="PF00612">
    <property type="entry name" value="IQ"/>
    <property type="match status" value="2"/>
</dbReference>
<feature type="region of interest" description="Disordered" evidence="1">
    <location>
        <begin position="277"/>
        <end position="296"/>
    </location>
</feature>
<feature type="compositionally biased region" description="Polar residues" evidence="1">
    <location>
        <begin position="57"/>
        <end position="68"/>
    </location>
</feature>
<comment type="caution">
    <text evidence="2">The sequence shown here is derived from an EMBL/GenBank/DDBJ whole genome shotgun (WGS) entry which is preliminary data.</text>
</comment>
<feature type="compositionally biased region" description="Acidic residues" evidence="1">
    <location>
        <begin position="347"/>
        <end position="357"/>
    </location>
</feature>
<evidence type="ECO:0000313" key="3">
    <source>
        <dbReference type="Proteomes" id="UP000663828"/>
    </source>
</evidence>
<feature type="region of interest" description="Disordered" evidence="1">
    <location>
        <begin position="307"/>
        <end position="429"/>
    </location>
</feature>
<protein>
    <submittedName>
        <fullName evidence="2">Uncharacterized protein</fullName>
    </submittedName>
</protein>
<dbReference type="Gene3D" id="1.20.5.190">
    <property type="match status" value="1"/>
</dbReference>
<feature type="region of interest" description="Disordered" evidence="1">
    <location>
        <begin position="801"/>
        <end position="821"/>
    </location>
</feature>
<feature type="compositionally biased region" description="Polar residues" evidence="1">
    <location>
        <begin position="378"/>
        <end position="390"/>
    </location>
</feature>
<dbReference type="CDD" id="cd23767">
    <property type="entry name" value="IQCD"/>
    <property type="match status" value="1"/>
</dbReference>
<proteinExistence type="predicted"/>
<reference evidence="2" key="1">
    <citation type="submission" date="2021-02" db="EMBL/GenBank/DDBJ databases">
        <authorList>
            <person name="Nowell W R."/>
        </authorList>
    </citation>
    <scope>NUCLEOTIDE SEQUENCE</scope>
</reference>
<dbReference type="EMBL" id="CAJNOR010003528">
    <property type="protein sequence ID" value="CAF1422757.1"/>
    <property type="molecule type" value="Genomic_DNA"/>
</dbReference>
<dbReference type="AlphaFoldDB" id="A0A815MFY3"/>
<dbReference type="PANTHER" id="PTHR35978:SF1">
    <property type="entry name" value="IQ DOMAIN-CONTAINING PROTEIN M"/>
    <property type="match status" value="1"/>
</dbReference>
<dbReference type="PROSITE" id="PS50096">
    <property type="entry name" value="IQ"/>
    <property type="match status" value="2"/>
</dbReference>
<dbReference type="SMART" id="SM00015">
    <property type="entry name" value="IQ"/>
    <property type="match status" value="2"/>
</dbReference>
<feature type="compositionally biased region" description="Low complexity" evidence="1">
    <location>
        <begin position="27"/>
        <end position="50"/>
    </location>
</feature>
<organism evidence="2 3">
    <name type="scientific">Adineta ricciae</name>
    <name type="common">Rotifer</name>
    <dbReference type="NCBI Taxonomy" id="249248"/>
    <lineage>
        <taxon>Eukaryota</taxon>
        <taxon>Metazoa</taxon>
        <taxon>Spiralia</taxon>
        <taxon>Gnathifera</taxon>
        <taxon>Rotifera</taxon>
        <taxon>Eurotatoria</taxon>
        <taxon>Bdelloidea</taxon>
        <taxon>Adinetida</taxon>
        <taxon>Adinetidae</taxon>
        <taxon>Adineta</taxon>
    </lineage>
</organism>
<feature type="compositionally biased region" description="Polar residues" evidence="1">
    <location>
        <begin position="401"/>
        <end position="411"/>
    </location>
</feature>
<keyword evidence="3" id="KW-1185">Reference proteome</keyword>
<dbReference type="InterPro" id="IPR000048">
    <property type="entry name" value="IQ_motif_EF-hand-BS"/>
</dbReference>
<evidence type="ECO:0000256" key="1">
    <source>
        <dbReference type="SAM" id="MobiDB-lite"/>
    </source>
</evidence>
<evidence type="ECO:0000313" key="2">
    <source>
        <dbReference type="EMBL" id="CAF1422757.1"/>
    </source>
</evidence>
<dbReference type="Proteomes" id="UP000663828">
    <property type="component" value="Unassembled WGS sequence"/>
</dbReference>
<feature type="region of interest" description="Disordered" evidence="1">
    <location>
        <begin position="24"/>
        <end position="83"/>
    </location>
</feature>
<feature type="compositionally biased region" description="Basic and acidic residues" evidence="1">
    <location>
        <begin position="358"/>
        <end position="367"/>
    </location>
</feature>